<dbReference type="EMBL" id="AP026563">
    <property type="protein sequence ID" value="BDP44725.1"/>
    <property type="molecule type" value="Genomic_DNA"/>
</dbReference>
<keyword evidence="1" id="KW-0614">Plasmid</keyword>
<accession>A0ABM8ALL8</accession>
<keyword evidence="2" id="KW-1185">Reference proteome</keyword>
<dbReference type="Proteomes" id="UP001064971">
    <property type="component" value="Plasmid pDAETH-3"/>
</dbReference>
<geneLocation type="plasmid" evidence="1 2">
    <name>pDAETH-3</name>
</geneLocation>
<evidence type="ECO:0000313" key="1">
    <source>
        <dbReference type="EMBL" id="BDP44725.1"/>
    </source>
</evidence>
<organism evidence="1 2">
    <name type="scientific">Deinococcus aetherius</name>
    <dbReference type="NCBI Taxonomy" id="200252"/>
    <lineage>
        <taxon>Bacteria</taxon>
        <taxon>Thermotogati</taxon>
        <taxon>Deinococcota</taxon>
        <taxon>Deinococci</taxon>
        <taxon>Deinococcales</taxon>
        <taxon>Deinococcaceae</taxon>
        <taxon>Deinococcus</taxon>
    </lineage>
</organism>
<evidence type="ECO:0000313" key="2">
    <source>
        <dbReference type="Proteomes" id="UP001064971"/>
    </source>
</evidence>
<protein>
    <submittedName>
        <fullName evidence="1">Uncharacterized protein</fullName>
    </submittedName>
</protein>
<reference evidence="1" key="1">
    <citation type="submission" date="2022-07" db="EMBL/GenBank/DDBJ databases">
        <title>Complete Genome Sequence of the Radioresistant Bacterium Deinococcus aetherius ST0316, Isolated from the Air Dust collected in Lower Stratosphere above Japan.</title>
        <authorList>
            <person name="Satoh K."/>
            <person name="Hagiwara K."/>
            <person name="Katsumata K."/>
            <person name="Kubo A."/>
            <person name="Yokobori S."/>
            <person name="Yamagishi A."/>
            <person name="Oono Y."/>
            <person name="Narumi I."/>
        </authorList>
    </citation>
    <scope>NUCLEOTIDE SEQUENCE</scope>
    <source>
        <strain evidence="1">ST0316</strain>
        <plasmid evidence="1">pDAETH-3</plasmid>
    </source>
</reference>
<sequence>MGLGGDGVAVHGAILASVFPNIRKLESHSVTVRVLPDQITGPVVSSDDPRLPVGTPVGLRLADFEGISEPSATVGGVILPIVVLALDRLPDGSQDVTFELLEVSPSFLGSGGDIPENPGP</sequence>
<gene>
    <name evidence="1" type="ORF">DAETH_46940</name>
</gene>
<name>A0ABM8ALL8_9DEIO</name>
<proteinExistence type="predicted"/>